<dbReference type="InterPro" id="IPR036291">
    <property type="entry name" value="NAD(P)-bd_dom_sf"/>
</dbReference>
<proteinExistence type="predicted"/>
<accession>A0AB34K9X4</accession>
<dbReference type="GO" id="GO:0006633">
    <property type="term" value="P:fatty acid biosynthetic process"/>
    <property type="evidence" value="ECO:0007669"/>
    <property type="project" value="TreeGrafter"/>
</dbReference>
<dbReference type="AlphaFoldDB" id="A0AB34K9X4"/>
<feature type="domain" description="Ketoreductase" evidence="1">
    <location>
        <begin position="124"/>
        <end position="276"/>
    </location>
</feature>
<protein>
    <recommendedName>
        <fullName evidence="1">Ketoreductase domain-containing protein</fullName>
    </recommendedName>
</protein>
<gene>
    <name evidence="2" type="ORF">WHR41_09700</name>
</gene>
<dbReference type="RefSeq" id="XP_069224748.1">
    <property type="nucleotide sequence ID" value="XM_069378301.1"/>
</dbReference>
<dbReference type="InterPro" id="IPR057326">
    <property type="entry name" value="KR_dom"/>
</dbReference>
<evidence type="ECO:0000313" key="2">
    <source>
        <dbReference type="EMBL" id="KAL1581639.1"/>
    </source>
</evidence>
<feature type="non-terminal residue" evidence="2">
    <location>
        <position position="277"/>
    </location>
</feature>
<dbReference type="Pfam" id="PF08659">
    <property type="entry name" value="KR"/>
    <property type="match status" value="1"/>
</dbReference>
<reference evidence="2 3" key="1">
    <citation type="journal article" date="2020" name="Microbiol. Resour. Announc.">
        <title>Draft Genome Sequence of a Cladosporium Species Isolated from the Mesophotic Ascidian Didemnum maculosum.</title>
        <authorList>
            <person name="Gioti A."/>
            <person name="Siaperas R."/>
            <person name="Nikolaivits E."/>
            <person name="Le Goff G."/>
            <person name="Ouazzani J."/>
            <person name="Kotoulas G."/>
            <person name="Topakas E."/>
        </authorList>
    </citation>
    <scope>NUCLEOTIDE SEQUENCE [LARGE SCALE GENOMIC DNA]</scope>
    <source>
        <strain evidence="2 3">TM138-S3</strain>
    </source>
</reference>
<dbReference type="PANTHER" id="PTHR43775:SF29">
    <property type="entry name" value="ASPERFURANONE POLYKETIDE SYNTHASE AFOG-RELATED"/>
    <property type="match status" value="1"/>
</dbReference>
<dbReference type="Gene3D" id="3.40.50.720">
    <property type="entry name" value="NAD(P)-binding Rossmann-like Domain"/>
    <property type="match status" value="1"/>
</dbReference>
<dbReference type="PANTHER" id="PTHR43775">
    <property type="entry name" value="FATTY ACID SYNTHASE"/>
    <property type="match status" value="1"/>
</dbReference>
<name>A0AB34K9X4_9PEZI</name>
<dbReference type="SUPFAM" id="SSF51735">
    <property type="entry name" value="NAD(P)-binding Rossmann-fold domains"/>
    <property type="match status" value="1"/>
</dbReference>
<keyword evidence="3" id="KW-1185">Reference proteome</keyword>
<organism evidence="2 3">
    <name type="scientific">Cladosporium halotolerans</name>
    <dbReference type="NCBI Taxonomy" id="1052096"/>
    <lineage>
        <taxon>Eukaryota</taxon>
        <taxon>Fungi</taxon>
        <taxon>Dikarya</taxon>
        <taxon>Ascomycota</taxon>
        <taxon>Pezizomycotina</taxon>
        <taxon>Dothideomycetes</taxon>
        <taxon>Dothideomycetidae</taxon>
        <taxon>Cladosporiales</taxon>
        <taxon>Cladosporiaceae</taxon>
        <taxon>Cladosporium</taxon>
    </lineage>
</organism>
<sequence length="277" mass="29130">MSAPCLLSHCVAEHGTLVDVHAASEPGQDAPSCEDTISVMGVGPLLPEDPVSLQKSASRAANYLPQLSGLAASFDLFESARISDALKCQQEQGTRGGVILSLDDADMVPIAPSVNRKLYLCEQATYVLAGGLGGLGQSLARLLVDHGARNLALLSRGGLDSPSAETFIKEMAEVGVAVKVLACDIGDDGSMKAALDDCAGTMPPIRGVIQAATVYRDAIFDNFTFEDWQANLRAKVQGSWNLHRHLPKDIDFFVMLGSVAGLMGHVSQAGYAAGNTF</sequence>
<dbReference type="GO" id="GO:0004312">
    <property type="term" value="F:fatty acid synthase activity"/>
    <property type="evidence" value="ECO:0007669"/>
    <property type="project" value="TreeGrafter"/>
</dbReference>
<dbReference type="SMART" id="SM00822">
    <property type="entry name" value="PKS_KR"/>
    <property type="match status" value="1"/>
</dbReference>
<dbReference type="GeneID" id="96011139"/>
<dbReference type="EMBL" id="JAAQHG020000399">
    <property type="protein sequence ID" value="KAL1581639.1"/>
    <property type="molecule type" value="Genomic_DNA"/>
</dbReference>
<dbReference type="InterPro" id="IPR013968">
    <property type="entry name" value="PKS_KR"/>
</dbReference>
<evidence type="ECO:0000313" key="3">
    <source>
        <dbReference type="Proteomes" id="UP000803884"/>
    </source>
</evidence>
<evidence type="ECO:0000259" key="1">
    <source>
        <dbReference type="SMART" id="SM00822"/>
    </source>
</evidence>
<dbReference type="InterPro" id="IPR050091">
    <property type="entry name" value="PKS_NRPS_Biosynth_Enz"/>
</dbReference>
<comment type="caution">
    <text evidence="2">The sequence shown here is derived from an EMBL/GenBank/DDBJ whole genome shotgun (WGS) entry which is preliminary data.</text>
</comment>
<dbReference type="GO" id="GO:0044550">
    <property type="term" value="P:secondary metabolite biosynthetic process"/>
    <property type="evidence" value="ECO:0007669"/>
    <property type="project" value="TreeGrafter"/>
</dbReference>
<dbReference type="Proteomes" id="UP000803884">
    <property type="component" value="Unassembled WGS sequence"/>
</dbReference>